<evidence type="ECO:0000256" key="1">
    <source>
        <dbReference type="ARBA" id="ARBA00001946"/>
    </source>
</evidence>
<dbReference type="AlphaFoldDB" id="A0A1G7NUT0"/>
<gene>
    <name evidence="14" type="ORF">SAMN04244560_01221</name>
</gene>
<evidence type="ECO:0000256" key="10">
    <source>
        <dbReference type="ARBA" id="ARBA00022884"/>
    </source>
</evidence>
<keyword evidence="7" id="KW-0479">Metal-binding</keyword>
<keyword evidence="5" id="KW-0819">tRNA processing</keyword>
<keyword evidence="4 11" id="KW-0808">Transferase</keyword>
<evidence type="ECO:0000256" key="3">
    <source>
        <dbReference type="ARBA" id="ARBA00022555"/>
    </source>
</evidence>
<evidence type="ECO:0000256" key="4">
    <source>
        <dbReference type="ARBA" id="ARBA00022679"/>
    </source>
</evidence>
<dbReference type="GO" id="GO:0000049">
    <property type="term" value="F:tRNA binding"/>
    <property type="evidence" value="ECO:0007669"/>
    <property type="project" value="UniProtKB-KW"/>
</dbReference>
<dbReference type="GO" id="GO:0000166">
    <property type="term" value="F:nucleotide binding"/>
    <property type="evidence" value="ECO:0007669"/>
    <property type="project" value="UniProtKB-KW"/>
</dbReference>
<keyword evidence="8" id="KW-0547">Nucleotide-binding</keyword>
<dbReference type="GO" id="GO:0008033">
    <property type="term" value="P:tRNA processing"/>
    <property type="evidence" value="ECO:0007669"/>
    <property type="project" value="UniProtKB-KW"/>
</dbReference>
<keyword evidence="10 11" id="KW-0694">RNA-binding</keyword>
<reference evidence="14 15" key="1">
    <citation type="submission" date="2016-10" db="EMBL/GenBank/DDBJ databases">
        <authorList>
            <person name="de Groot N.N."/>
        </authorList>
    </citation>
    <scope>NUCLEOTIDE SEQUENCE [LARGE SCALE GENOMIC DNA]</scope>
    <source>
        <strain evidence="14 15">DSM 569</strain>
    </source>
</reference>
<evidence type="ECO:0000259" key="13">
    <source>
        <dbReference type="Pfam" id="PF12627"/>
    </source>
</evidence>
<evidence type="ECO:0000259" key="12">
    <source>
        <dbReference type="Pfam" id="PF01743"/>
    </source>
</evidence>
<comment type="cofactor">
    <cofactor evidence="1">
        <name>Mg(2+)</name>
        <dbReference type="ChEBI" id="CHEBI:18420"/>
    </cofactor>
</comment>
<keyword evidence="3" id="KW-0820">tRNA-binding</keyword>
<name>A0A1G7NUT0_THETY</name>
<dbReference type="InterPro" id="IPR002646">
    <property type="entry name" value="PolA_pol_head_dom"/>
</dbReference>
<evidence type="ECO:0000256" key="6">
    <source>
        <dbReference type="ARBA" id="ARBA00022695"/>
    </source>
</evidence>
<dbReference type="Pfam" id="PF12627">
    <property type="entry name" value="PolyA_pol_RNAbd"/>
    <property type="match status" value="1"/>
</dbReference>
<dbReference type="InterPro" id="IPR032828">
    <property type="entry name" value="PolyA_RNA-bd"/>
</dbReference>
<dbReference type="PANTHER" id="PTHR47788">
    <property type="entry name" value="POLYA POLYMERASE"/>
    <property type="match status" value="1"/>
</dbReference>
<dbReference type="EMBL" id="FNBS01000023">
    <property type="protein sequence ID" value="SDF77858.1"/>
    <property type="molecule type" value="Genomic_DNA"/>
</dbReference>
<dbReference type="GO" id="GO:0046872">
    <property type="term" value="F:metal ion binding"/>
    <property type="evidence" value="ECO:0007669"/>
    <property type="project" value="UniProtKB-KW"/>
</dbReference>
<evidence type="ECO:0000313" key="14">
    <source>
        <dbReference type="EMBL" id="SDF77858.1"/>
    </source>
</evidence>
<comment type="similarity">
    <text evidence="2 11">Belongs to the tRNA nucleotidyltransferase/poly(A) polymerase family.</text>
</comment>
<dbReference type="PANTHER" id="PTHR47788:SF1">
    <property type="entry name" value="A-ADDING TRNA NUCLEOTIDYLTRANSFERASE"/>
    <property type="match status" value="1"/>
</dbReference>
<evidence type="ECO:0000256" key="11">
    <source>
        <dbReference type="RuleBase" id="RU003953"/>
    </source>
</evidence>
<dbReference type="SUPFAM" id="SSF81301">
    <property type="entry name" value="Nucleotidyltransferase"/>
    <property type="match status" value="1"/>
</dbReference>
<feature type="domain" description="tRNA nucleotidyltransferase/poly(A) polymerase RNA and SrmB- binding" evidence="13">
    <location>
        <begin position="174"/>
        <end position="232"/>
    </location>
</feature>
<dbReference type="RefSeq" id="WP_004396315.1">
    <property type="nucleotide sequence ID" value="NZ_FNBS01000023.1"/>
</dbReference>
<dbReference type="InterPro" id="IPR043519">
    <property type="entry name" value="NT_sf"/>
</dbReference>
<dbReference type="SUPFAM" id="SSF81891">
    <property type="entry name" value="Poly A polymerase C-terminal region-like"/>
    <property type="match status" value="1"/>
</dbReference>
<accession>A0A1G7NUT0</accession>
<dbReference type="GO" id="GO:0016779">
    <property type="term" value="F:nucleotidyltransferase activity"/>
    <property type="evidence" value="ECO:0007669"/>
    <property type="project" value="UniProtKB-KW"/>
</dbReference>
<evidence type="ECO:0000256" key="8">
    <source>
        <dbReference type="ARBA" id="ARBA00022741"/>
    </source>
</evidence>
<sequence length="388" mass="45209">MRIEVNEIDLIKLLKEISLKTKIKSYIVGGVVRDFLLGVKNLDIDVVVEGDGIEFAYILLSYLKGDIVVYEAFRTATLSYDGISIDVISARKEYYERPAALPTIEFSNIYDDMARRDFTINTLAYDVIEEKILDYFNGLEDLKKGLIRVLHPKSFIDDPTRIFRAIRYATRYSFEIEEKTHNLMKDSIENIRLLSADRIRNEIFLILKESKAKEMIDKLIYYGIDKVIFDGITLNTQHLDTVYVNLEIELYRFLVLFYYLKEKDINEIEKRLRINKIYLKALKDLVFLREQLNCQNKNIRKIRETIEETKEEVLKAIEVMEGEKAEKIIKGKLTVKGKDIENLGLPPGSLYGELMDNVFEAKINGIIATRDEEIAFLKKLIEKLKKGE</sequence>
<proteinExistence type="inferred from homology"/>
<dbReference type="Proteomes" id="UP000183404">
    <property type="component" value="Unassembled WGS sequence"/>
</dbReference>
<organism evidence="14 15">
    <name type="scientific">Thermoanaerobacter thermohydrosulfuricus</name>
    <name type="common">Clostridium thermohydrosulfuricum</name>
    <dbReference type="NCBI Taxonomy" id="1516"/>
    <lineage>
        <taxon>Bacteria</taxon>
        <taxon>Bacillati</taxon>
        <taxon>Bacillota</taxon>
        <taxon>Clostridia</taxon>
        <taxon>Thermoanaerobacterales</taxon>
        <taxon>Thermoanaerobacteraceae</taxon>
        <taxon>Thermoanaerobacter</taxon>
    </lineage>
</organism>
<evidence type="ECO:0000256" key="9">
    <source>
        <dbReference type="ARBA" id="ARBA00022842"/>
    </source>
</evidence>
<evidence type="ECO:0000256" key="5">
    <source>
        <dbReference type="ARBA" id="ARBA00022694"/>
    </source>
</evidence>
<keyword evidence="6" id="KW-0548">Nucleotidyltransferase</keyword>
<dbReference type="Gene3D" id="1.10.3090.10">
    <property type="entry name" value="cca-adding enzyme, domain 2"/>
    <property type="match status" value="1"/>
</dbReference>
<evidence type="ECO:0000313" key="15">
    <source>
        <dbReference type="Proteomes" id="UP000183404"/>
    </source>
</evidence>
<feature type="domain" description="Poly A polymerase head" evidence="12">
    <location>
        <begin position="26"/>
        <end position="148"/>
    </location>
</feature>
<dbReference type="InterPro" id="IPR052390">
    <property type="entry name" value="tRNA_nt/polyA_polymerase"/>
</dbReference>
<dbReference type="CDD" id="cd05398">
    <property type="entry name" value="NT_ClassII-CCAase"/>
    <property type="match status" value="1"/>
</dbReference>
<protein>
    <submittedName>
        <fullName evidence="14">Poly(A) polymerase</fullName>
    </submittedName>
</protein>
<keyword evidence="9" id="KW-0460">Magnesium</keyword>
<evidence type="ECO:0000256" key="7">
    <source>
        <dbReference type="ARBA" id="ARBA00022723"/>
    </source>
</evidence>
<dbReference type="Gene3D" id="3.30.460.10">
    <property type="entry name" value="Beta Polymerase, domain 2"/>
    <property type="match status" value="1"/>
</dbReference>
<evidence type="ECO:0000256" key="2">
    <source>
        <dbReference type="ARBA" id="ARBA00007265"/>
    </source>
</evidence>
<dbReference type="Pfam" id="PF01743">
    <property type="entry name" value="PolyA_pol"/>
    <property type="match status" value="1"/>
</dbReference>